<keyword evidence="7" id="KW-1185">Reference proteome</keyword>
<comment type="caution">
    <text evidence="6">The sequence shown here is derived from an EMBL/GenBank/DDBJ whole genome shotgun (WGS) entry which is preliminary data.</text>
</comment>
<comment type="caution">
    <text evidence="5">Lacks conserved residue(s) required for the propagation of feature annotation.</text>
</comment>
<comment type="similarity">
    <text evidence="5">Belongs to the GRAS family.</text>
</comment>
<organism evidence="6 7">
    <name type="scientific">Crotalaria pallida</name>
    <name type="common">Smooth rattlebox</name>
    <name type="synonym">Crotalaria striata</name>
    <dbReference type="NCBI Taxonomy" id="3830"/>
    <lineage>
        <taxon>Eukaryota</taxon>
        <taxon>Viridiplantae</taxon>
        <taxon>Streptophyta</taxon>
        <taxon>Embryophyta</taxon>
        <taxon>Tracheophyta</taxon>
        <taxon>Spermatophyta</taxon>
        <taxon>Magnoliopsida</taxon>
        <taxon>eudicotyledons</taxon>
        <taxon>Gunneridae</taxon>
        <taxon>Pentapetalae</taxon>
        <taxon>rosids</taxon>
        <taxon>fabids</taxon>
        <taxon>Fabales</taxon>
        <taxon>Fabaceae</taxon>
        <taxon>Papilionoideae</taxon>
        <taxon>50 kb inversion clade</taxon>
        <taxon>genistoids sensu lato</taxon>
        <taxon>core genistoids</taxon>
        <taxon>Crotalarieae</taxon>
        <taxon>Crotalaria</taxon>
    </lineage>
</organism>
<reference evidence="6 7" key="1">
    <citation type="submission" date="2024-01" db="EMBL/GenBank/DDBJ databases">
        <title>The genomes of 5 underutilized Papilionoideae crops provide insights into root nodulation and disease resistanc.</title>
        <authorList>
            <person name="Yuan L."/>
        </authorList>
    </citation>
    <scope>NUCLEOTIDE SEQUENCE [LARGE SCALE GENOMIC DNA]</scope>
    <source>
        <strain evidence="6">ZHUSHIDOU_FW_LH</strain>
        <tissue evidence="6">Leaf</tissue>
    </source>
</reference>
<sequence length="93" mass="10545">MCHSKQELYKTGETLAGFAEALNLPFEFHPVVDRLEDVRLPMLHGKEHESVAVNCALQLHKTFYDGTRGELRNFLGFIRSTNPTIVVMAEQEA</sequence>
<evidence type="ECO:0000256" key="2">
    <source>
        <dbReference type="ARBA" id="ARBA00023015"/>
    </source>
</evidence>
<protein>
    <submittedName>
        <fullName evidence="6">Uncharacterized protein</fullName>
    </submittedName>
</protein>
<accession>A0AAN9EIA9</accession>
<proteinExistence type="inferred from homology"/>
<dbReference type="Proteomes" id="UP001372338">
    <property type="component" value="Unassembled WGS sequence"/>
</dbReference>
<dbReference type="PROSITE" id="PS50985">
    <property type="entry name" value="GRAS"/>
    <property type="match status" value="1"/>
</dbReference>
<keyword evidence="2" id="KW-0805">Transcription regulation</keyword>
<evidence type="ECO:0000256" key="5">
    <source>
        <dbReference type="PROSITE-ProRule" id="PRU01191"/>
    </source>
</evidence>
<evidence type="ECO:0000256" key="4">
    <source>
        <dbReference type="ARBA" id="ARBA00023242"/>
    </source>
</evidence>
<dbReference type="EMBL" id="JAYWIO010000006">
    <property type="protein sequence ID" value="KAK7257773.1"/>
    <property type="molecule type" value="Genomic_DNA"/>
</dbReference>
<dbReference type="GO" id="GO:0005634">
    <property type="term" value="C:nucleus"/>
    <property type="evidence" value="ECO:0007669"/>
    <property type="project" value="UniProtKB-SubCell"/>
</dbReference>
<evidence type="ECO:0000256" key="1">
    <source>
        <dbReference type="ARBA" id="ARBA00004123"/>
    </source>
</evidence>
<feature type="region of interest" description="Leucine repeat II (LRII)" evidence="5">
    <location>
        <begin position="10"/>
        <end position="42"/>
    </location>
</feature>
<keyword evidence="4" id="KW-0539">Nucleus</keyword>
<dbReference type="AlphaFoldDB" id="A0AAN9EIA9"/>
<evidence type="ECO:0000313" key="7">
    <source>
        <dbReference type="Proteomes" id="UP001372338"/>
    </source>
</evidence>
<evidence type="ECO:0000256" key="3">
    <source>
        <dbReference type="ARBA" id="ARBA00023163"/>
    </source>
</evidence>
<gene>
    <name evidence="6" type="ORF">RIF29_31995</name>
</gene>
<evidence type="ECO:0000313" key="6">
    <source>
        <dbReference type="EMBL" id="KAK7257773.1"/>
    </source>
</evidence>
<dbReference type="Pfam" id="PF03514">
    <property type="entry name" value="GRAS"/>
    <property type="match status" value="1"/>
</dbReference>
<keyword evidence="3" id="KW-0804">Transcription</keyword>
<name>A0AAN9EIA9_CROPI</name>
<comment type="subcellular location">
    <subcellularLocation>
        <location evidence="1">Nucleus</location>
    </subcellularLocation>
</comment>
<dbReference type="PANTHER" id="PTHR31636">
    <property type="entry name" value="OSJNBA0084A10.13 PROTEIN-RELATED"/>
    <property type="match status" value="1"/>
</dbReference>
<dbReference type="InterPro" id="IPR005202">
    <property type="entry name" value="TF_GRAS"/>
</dbReference>